<reference evidence="1 2" key="1">
    <citation type="journal article" date="2018" name="Mol. Biol. Evol.">
        <title>Broad Genomic Sampling Reveals a Smut Pathogenic Ancestry of the Fungal Clade Ustilaginomycotina.</title>
        <authorList>
            <person name="Kijpornyongpan T."/>
            <person name="Mondo S.J."/>
            <person name="Barry K."/>
            <person name="Sandor L."/>
            <person name="Lee J."/>
            <person name="Lipzen A."/>
            <person name="Pangilinan J."/>
            <person name="LaButti K."/>
            <person name="Hainaut M."/>
            <person name="Henrissat B."/>
            <person name="Grigoriev I.V."/>
            <person name="Spatafora J.W."/>
            <person name="Aime M.C."/>
        </authorList>
    </citation>
    <scope>NUCLEOTIDE SEQUENCE [LARGE SCALE GENOMIC DNA]</scope>
    <source>
        <strain evidence="1 2">SA 807</strain>
    </source>
</reference>
<gene>
    <name evidence="1" type="ORF">IE53DRAFT_136437</name>
</gene>
<protein>
    <submittedName>
        <fullName evidence="1">Uncharacterized protein</fullName>
    </submittedName>
</protein>
<sequence length="332" mass="34252">MFFKVLTFASTALLGSHIANAQVITGDGPRPPALTTPAKEGSWTPPAGSGASLTGMGRDLYINSATDFCLLMPPDPVNQNLVDAEAVAVSYCIKPTNGTRPMPDGFIKTAHYRETADYVQISGTYDPAIMNLAANDCGGEYDNHGAEGVGNPVGVNIKNGYTNFFEFIGGCDIPGNAVFCLRTCKGDQSYPYCRNSLDLMGCLFTMPGDYDTPGFTNCQADPGLVVGAFNATYTFSQGMTPTPTIAPPAPQSSQCTTTASPTASGVTYTWNQEAAAAQTAATTTTSSARGTSTGQSSSGTNSNAAKGDSHLGALGLLVTSTLGALIAAVIVL</sequence>
<evidence type="ECO:0000313" key="1">
    <source>
        <dbReference type="EMBL" id="PWN49575.1"/>
    </source>
</evidence>
<keyword evidence="2" id="KW-1185">Reference proteome</keyword>
<proteinExistence type="predicted"/>
<name>A0ACD0NV11_9BASI</name>
<dbReference type="EMBL" id="KZ820031">
    <property type="protein sequence ID" value="PWN49575.1"/>
    <property type="molecule type" value="Genomic_DNA"/>
</dbReference>
<evidence type="ECO:0000313" key="2">
    <source>
        <dbReference type="Proteomes" id="UP000245626"/>
    </source>
</evidence>
<dbReference type="Proteomes" id="UP000245626">
    <property type="component" value="Unassembled WGS sequence"/>
</dbReference>
<organism evidence="1 2">
    <name type="scientific">Violaceomyces palustris</name>
    <dbReference type="NCBI Taxonomy" id="1673888"/>
    <lineage>
        <taxon>Eukaryota</taxon>
        <taxon>Fungi</taxon>
        <taxon>Dikarya</taxon>
        <taxon>Basidiomycota</taxon>
        <taxon>Ustilaginomycotina</taxon>
        <taxon>Ustilaginomycetes</taxon>
        <taxon>Violaceomycetales</taxon>
        <taxon>Violaceomycetaceae</taxon>
        <taxon>Violaceomyces</taxon>
    </lineage>
</organism>
<accession>A0ACD0NV11</accession>